<dbReference type="Pfam" id="PF12484">
    <property type="entry name" value="PPE-SVP"/>
    <property type="match status" value="1"/>
</dbReference>
<keyword evidence="6" id="KW-1185">Reference proteome</keyword>
<dbReference type="AlphaFoldDB" id="A0AA41XL22"/>
<dbReference type="RefSeq" id="WP_083138549.1">
    <property type="nucleotide sequence ID" value="NZ_JACKVH010000005.1"/>
</dbReference>
<dbReference type="GO" id="GO:0052572">
    <property type="term" value="P:response to host immune response"/>
    <property type="evidence" value="ECO:0007669"/>
    <property type="project" value="TreeGrafter"/>
</dbReference>
<dbReference type="InterPro" id="IPR000030">
    <property type="entry name" value="PPE_dom"/>
</dbReference>
<dbReference type="PANTHER" id="PTHR46766">
    <property type="entry name" value="GLUTAMINE-RICH PROTEIN 2"/>
    <property type="match status" value="1"/>
</dbReference>
<evidence type="ECO:0000256" key="1">
    <source>
        <dbReference type="ARBA" id="ARBA00010652"/>
    </source>
</evidence>
<comment type="caution">
    <text evidence="4">The sequence shown here is derived from an EMBL/GenBank/DDBJ whole genome shotgun (WGS) entry which is preliminary data.</text>
</comment>
<gene>
    <name evidence="5" type="ORF">BST11_13800</name>
    <name evidence="4" type="ORF">H7K38_01585</name>
</gene>
<evidence type="ECO:0000313" key="6">
    <source>
        <dbReference type="Proteomes" id="UP000192319"/>
    </source>
</evidence>
<dbReference type="InterPro" id="IPR038332">
    <property type="entry name" value="PPE_sf"/>
</dbReference>
<reference evidence="4" key="3">
    <citation type="journal article" date="2022" name="BMC Genomics">
        <title>Comparative genome analysis of mycobacteria focusing on tRNA and non-coding RNA.</title>
        <authorList>
            <person name="Behra P.R.K."/>
            <person name="Pettersson B.M.F."/>
            <person name="Ramesh M."/>
            <person name="Das S."/>
            <person name="Dasgupta S."/>
            <person name="Kirsebom L.A."/>
        </authorList>
    </citation>
    <scope>NUCLEOTIDE SEQUENCE</scope>
    <source>
        <strain evidence="4">CCUG 55640</strain>
    </source>
</reference>
<feature type="domain" description="PPE" evidence="2">
    <location>
        <begin position="2"/>
        <end position="165"/>
    </location>
</feature>
<dbReference type="Proteomes" id="UP000192319">
    <property type="component" value="Unassembled WGS sequence"/>
</dbReference>
<evidence type="ECO:0000313" key="4">
    <source>
        <dbReference type="EMBL" id="MCV7377347.1"/>
    </source>
</evidence>
<sequence>MDFGALPPEINSGRMFAGPGSGPMLAAAAAWDALAAELHSTAASYGTTVDGLAVGPWHGPASAAMVSAAKPYVAWMTATATQAEQAALQAKAAAAAYEAAFAATVPPPVIEANRSLLMALVATNIFGQNTPAIAATEAHYAEMWAQDAVAMYAYAASSAAATRLTPFAEPPQTTNPAAAVASVADIPSQLSPLINAVPTALQSLGTTAPAAATPAASIIEAIYPVVANIRPFFAAVTGAYSPIGGIILPGGWWLFALQNLGLAQNAPGVAQMLSGTTGITGALAPLRTGYVSMVTPEPGSGAVAGSMGRATLVGSLSVPQGWVTAAPVMRTVASVLPGASLGAAPAAGSPGALFGEMAAASLAGRALAGTAVRTAGAGGTAAGAAVAEDVATSATIIVIPAD</sequence>
<dbReference type="InterPro" id="IPR022171">
    <property type="entry name" value="PPE_C"/>
</dbReference>
<dbReference type="Pfam" id="PF00823">
    <property type="entry name" value="PPE"/>
    <property type="match status" value="1"/>
</dbReference>
<evidence type="ECO:0000259" key="3">
    <source>
        <dbReference type="Pfam" id="PF12484"/>
    </source>
</evidence>
<dbReference type="Gene3D" id="1.20.1260.20">
    <property type="entry name" value="PPE superfamily"/>
    <property type="match status" value="1"/>
</dbReference>
<organism evidence="4 7">
    <name type="scientific">Mycobacterium alsense</name>
    <dbReference type="NCBI Taxonomy" id="324058"/>
    <lineage>
        <taxon>Bacteria</taxon>
        <taxon>Bacillati</taxon>
        <taxon>Actinomycetota</taxon>
        <taxon>Actinomycetes</taxon>
        <taxon>Mycobacteriales</taxon>
        <taxon>Mycobacteriaceae</taxon>
        <taxon>Mycobacterium</taxon>
    </lineage>
</organism>
<evidence type="ECO:0000259" key="2">
    <source>
        <dbReference type="Pfam" id="PF00823"/>
    </source>
</evidence>
<accession>A0AA41XL22</accession>
<comment type="similarity">
    <text evidence="1">Belongs to the mycobacterial PPE family.</text>
</comment>
<reference evidence="4" key="2">
    <citation type="submission" date="2020-07" db="EMBL/GenBank/DDBJ databases">
        <authorList>
            <person name="Pettersson B.M.F."/>
            <person name="Behra P.R.K."/>
            <person name="Ramesh M."/>
            <person name="Das S."/>
            <person name="Dasgupta S."/>
            <person name="Kirsebom L.A."/>
        </authorList>
    </citation>
    <scope>NUCLEOTIDE SEQUENCE</scope>
    <source>
        <strain evidence="4">CCUG 55640</strain>
    </source>
</reference>
<dbReference type="EMBL" id="MVHD01000021">
    <property type="protein sequence ID" value="OQZ90230.1"/>
    <property type="molecule type" value="Genomic_DNA"/>
</dbReference>
<reference evidence="5 6" key="1">
    <citation type="submission" date="2017-02" db="EMBL/GenBank/DDBJ databases">
        <title>The new phylogeny of genus Mycobacterium.</title>
        <authorList>
            <person name="Tortoli E."/>
            <person name="Trovato A."/>
            <person name="Cirillo D.M."/>
        </authorList>
    </citation>
    <scope>NUCLEOTIDE SEQUENCE [LARGE SCALE GENOMIC DNA]</scope>
    <source>
        <strain evidence="5 6">DSM 45230</strain>
    </source>
</reference>
<protein>
    <submittedName>
        <fullName evidence="4">PPE family protein</fullName>
    </submittedName>
</protein>
<name>A0AA41XL22_9MYCO</name>
<dbReference type="PANTHER" id="PTHR46766:SF1">
    <property type="entry name" value="GLUTAMINE-RICH PROTEIN 2"/>
    <property type="match status" value="1"/>
</dbReference>
<feature type="domain" description="PPE family C-terminal" evidence="3">
    <location>
        <begin position="304"/>
        <end position="374"/>
    </location>
</feature>
<evidence type="ECO:0000313" key="5">
    <source>
        <dbReference type="EMBL" id="OQZ90230.1"/>
    </source>
</evidence>
<dbReference type="FunFam" id="1.20.1260.20:FF:000001">
    <property type="entry name" value="PPE family protein PPE41"/>
    <property type="match status" value="1"/>
</dbReference>
<dbReference type="Proteomes" id="UP001141650">
    <property type="component" value="Unassembled WGS sequence"/>
</dbReference>
<proteinExistence type="inferred from homology"/>
<dbReference type="EMBL" id="JACKVH010000005">
    <property type="protein sequence ID" value="MCV7377347.1"/>
    <property type="molecule type" value="Genomic_DNA"/>
</dbReference>
<evidence type="ECO:0000313" key="7">
    <source>
        <dbReference type="Proteomes" id="UP001141650"/>
    </source>
</evidence>
<dbReference type="SUPFAM" id="SSF140459">
    <property type="entry name" value="PE/PPE dimer-like"/>
    <property type="match status" value="1"/>
</dbReference>